<dbReference type="RefSeq" id="XP_008098192.1">
    <property type="nucleotide sequence ID" value="XM_008100001.1"/>
</dbReference>
<name>E3QTI4_COLGM</name>
<gene>
    <name evidence="2" type="ORF">GLRG_09316</name>
</gene>
<organism evidence="3">
    <name type="scientific">Colletotrichum graminicola (strain M1.001 / M2 / FGSC 10212)</name>
    <name type="common">Maize anthracnose fungus</name>
    <name type="synonym">Glomerella graminicola</name>
    <dbReference type="NCBI Taxonomy" id="645133"/>
    <lineage>
        <taxon>Eukaryota</taxon>
        <taxon>Fungi</taxon>
        <taxon>Dikarya</taxon>
        <taxon>Ascomycota</taxon>
        <taxon>Pezizomycotina</taxon>
        <taxon>Sordariomycetes</taxon>
        <taxon>Hypocreomycetidae</taxon>
        <taxon>Glomerellales</taxon>
        <taxon>Glomerellaceae</taxon>
        <taxon>Colletotrichum</taxon>
        <taxon>Colletotrichum graminicola species complex</taxon>
    </lineage>
</organism>
<proteinExistence type="predicted"/>
<accession>E3QTI4</accession>
<evidence type="ECO:0000256" key="1">
    <source>
        <dbReference type="SAM" id="MobiDB-lite"/>
    </source>
</evidence>
<dbReference type="AlphaFoldDB" id="E3QTI4"/>
<keyword evidence="3" id="KW-1185">Reference proteome</keyword>
<dbReference type="HOGENOM" id="CLU_2739865_0_0_1"/>
<dbReference type="VEuPathDB" id="FungiDB:GLRG_09316"/>
<reference evidence="3" key="1">
    <citation type="journal article" date="2012" name="Nat. Genet.">
        <title>Lifestyle transitions in plant pathogenic Colletotrichum fungi deciphered by genome and transcriptome analyses.</title>
        <authorList>
            <person name="O'Connell R.J."/>
            <person name="Thon M.R."/>
            <person name="Hacquard S."/>
            <person name="Amyotte S.G."/>
            <person name="Kleemann J."/>
            <person name="Torres M.F."/>
            <person name="Damm U."/>
            <person name="Buiate E.A."/>
            <person name="Epstein L."/>
            <person name="Alkan N."/>
            <person name="Altmueller J."/>
            <person name="Alvarado-Balderrama L."/>
            <person name="Bauser C.A."/>
            <person name="Becker C."/>
            <person name="Birren B.W."/>
            <person name="Chen Z."/>
            <person name="Choi J."/>
            <person name="Crouch J.A."/>
            <person name="Duvick J.P."/>
            <person name="Farman M.A."/>
            <person name="Gan P."/>
            <person name="Heiman D."/>
            <person name="Henrissat B."/>
            <person name="Howard R.J."/>
            <person name="Kabbage M."/>
            <person name="Koch C."/>
            <person name="Kracher B."/>
            <person name="Kubo Y."/>
            <person name="Law A.D."/>
            <person name="Lebrun M.-H."/>
            <person name="Lee Y.-H."/>
            <person name="Miyara I."/>
            <person name="Moore N."/>
            <person name="Neumann U."/>
            <person name="Nordstroem K."/>
            <person name="Panaccione D.G."/>
            <person name="Panstruga R."/>
            <person name="Place M."/>
            <person name="Proctor R.H."/>
            <person name="Prusky D."/>
            <person name="Rech G."/>
            <person name="Reinhardt R."/>
            <person name="Rollins J.A."/>
            <person name="Rounsley S."/>
            <person name="Schardl C.L."/>
            <person name="Schwartz D.C."/>
            <person name="Shenoy N."/>
            <person name="Shirasu K."/>
            <person name="Sikhakolli U.R."/>
            <person name="Stueber K."/>
            <person name="Sukno S.A."/>
            <person name="Sweigard J.A."/>
            <person name="Takano Y."/>
            <person name="Takahara H."/>
            <person name="Trail F."/>
            <person name="van der Does H.C."/>
            <person name="Voll L.M."/>
            <person name="Will I."/>
            <person name="Young S."/>
            <person name="Zeng Q."/>
            <person name="Zhang J."/>
            <person name="Zhou S."/>
            <person name="Dickman M.B."/>
            <person name="Schulze-Lefert P."/>
            <person name="Ver Loren van Themaat E."/>
            <person name="Ma L.-J."/>
            <person name="Vaillancourt L.J."/>
        </authorList>
    </citation>
    <scope>NUCLEOTIDE SEQUENCE [LARGE SCALE GENOMIC DNA]</scope>
    <source>
        <strain evidence="3">M1.001 / M2 / FGSC 10212</strain>
    </source>
</reference>
<protein>
    <submittedName>
        <fullName evidence="2">Uncharacterized protein</fullName>
    </submittedName>
</protein>
<feature type="compositionally biased region" description="Basic and acidic residues" evidence="1">
    <location>
        <begin position="60"/>
        <end position="71"/>
    </location>
</feature>
<evidence type="ECO:0000313" key="3">
    <source>
        <dbReference type="Proteomes" id="UP000008782"/>
    </source>
</evidence>
<dbReference type="Proteomes" id="UP000008782">
    <property type="component" value="Unassembled WGS sequence"/>
</dbReference>
<dbReference type="GeneID" id="24414681"/>
<evidence type="ECO:0000313" key="2">
    <source>
        <dbReference type="EMBL" id="EFQ34172.1"/>
    </source>
</evidence>
<feature type="region of interest" description="Disordered" evidence="1">
    <location>
        <begin position="46"/>
        <end position="71"/>
    </location>
</feature>
<dbReference type="EMBL" id="GG697377">
    <property type="protein sequence ID" value="EFQ34172.1"/>
    <property type="molecule type" value="Genomic_DNA"/>
</dbReference>
<sequence length="71" mass="7687">MDLESVWPRLARESLRGSGITPCYSHRQTEINTLSQSRDDALMMGMGESGLASSGGVDDVDSKMEAPTRPT</sequence>